<evidence type="ECO:0000256" key="2">
    <source>
        <dbReference type="ARBA" id="ARBA00022448"/>
    </source>
</evidence>
<evidence type="ECO:0000256" key="1">
    <source>
        <dbReference type="ARBA" id="ARBA00005417"/>
    </source>
</evidence>
<dbReference type="SUPFAM" id="SSF52540">
    <property type="entry name" value="P-loop containing nucleoside triphosphate hydrolases"/>
    <property type="match status" value="1"/>
</dbReference>
<dbReference type="PROSITE" id="PS50893">
    <property type="entry name" value="ABC_TRANSPORTER_2"/>
    <property type="match status" value="1"/>
</dbReference>
<reference evidence="10 11" key="1">
    <citation type="submission" date="2020-05" db="EMBL/GenBank/DDBJ databases">
        <title>Streptobacillus felis strain LHL191014123.</title>
        <authorList>
            <person name="Fawzy A."/>
            <person name="Rau J."/>
            <person name="Risse K."/>
            <person name="Schauerte N."/>
            <person name="Geiger C."/>
            <person name="Blom J."/>
            <person name="Imirzalioglu C."/>
            <person name="Falgenhauer J."/>
            <person name="Bach A."/>
            <person name="Herden C."/>
            <person name="Eisenberg T."/>
        </authorList>
    </citation>
    <scope>NUCLEOTIDE SEQUENCE [LARGE SCALE GENOMIC DNA]</scope>
    <source>
        <strain evidence="10 11">LHL191014123</strain>
    </source>
</reference>
<name>A0A7Z0PFL1_9FUSO</name>
<evidence type="ECO:0000259" key="9">
    <source>
        <dbReference type="PROSITE" id="PS50893"/>
    </source>
</evidence>
<sequence>MIKLNNVNVVFNEFEAVKNVNLEINKGDIYGIVGFSGAGKSTLVRTINLLQNVSSGEVLIMGEDITKLNEKELRKQREKIGMIFQHFNLLKSLNVLENVVFSLRNTKLTKNEKIEKARKLLKLVDLEEKEKQYPSELSGGQKQRVAIARALANDPEILLCDEATSALDPQTTKQILKLLKKVNDEIGITIVLITHEMSVIKDVCNKVAIMDRGSIIENGTVFDIFSNPKNEITQKFINSVHNNEGLIESLSKLDIKLNDTKRLFKLTYVGEISTEPIINNIYTRYKVVSNILWGNIEFISNKPLGNLIIVFEGEHIYEAVNYLESVGALISEIKLESEVINYV</sequence>
<keyword evidence="6" id="KW-1278">Translocase</keyword>
<feature type="domain" description="ABC transporter" evidence="9">
    <location>
        <begin position="2"/>
        <end position="237"/>
    </location>
</feature>
<dbReference type="EMBL" id="JABMKT010000038">
    <property type="protein sequence ID" value="NYV28363.1"/>
    <property type="molecule type" value="Genomic_DNA"/>
</dbReference>
<evidence type="ECO:0000313" key="10">
    <source>
        <dbReference type="EMBL" id="NYV28363.1"/>
    </source>
</evidence>
<dbReference type="Gene3D" id="3.40.50.300">
    <property type="entry name" value="P-loop containing nucleotide triphosphate hydrolases"/>
    <property type="match status" value="1"/>
</dbReference>
<dbReference type="GO" id="GO:0005886">
    <property type="term" value="C:plasma membrane"/>
    <property type="evidence" value="ECO:0007669"/>
    <property type="project" value="UniProtKB-ARBA"/>
</dbReference>
<dbReference type="InterPro" id="IPR018449">
    <property type="entry name" value="NIL_domain"/>
</dbReference>
<dbReference type="RefSeq" id="WP_180136330.1">
    <property type="nucleotide sequence ID" value="NZ_JABMKT010000038.1"/>
</dbReference>
<dbReference type="Proteomes" id="UP000526184">
    <property type="component" value="Unassembled WGS sequence"/>
</dbReference>
<dbReference type="GO" id="GO:0016887">
    <property type="term" value="F:ATP hydrolysis activity"/>
    <property type="evidence" value="ECO:0007669"/>
    <property type="project" value="InterPro"/>
</dbReference>
<dbReference type="InterPro" id="IPR041701">
    <property type="entry name" value="MetN_ABC"/>
</dbReference>
<dbReference type="PANTHER" id="PTHR43166">
    <property type="entry name" value="AMINO ACID IMPORT ATP-BINDING PROTEIN"/>
    <property type="match status" value="1"/>
</dbReference>
<evidence type="ECO:0000256" key="3">
    <source>
        <dbReference type="ARBA" id="ARBA00022475"/>
    </source>
</evidence>
<dbReference type="Gene3D" id="3.30.70.260">
    <property type="match status" value="1"/>
</dbReference>
<keyword evidence="3" id="KW-1003">Cell membrane</keyword>
<dbReference type="Pfam" id="PF00005">
    <property type="entry name" value="ABC_tran"/>
    <property type="match status" value="1"/>
</dbReference>
<keyword evidence="2" id="KW-0813">Transport</keyword>
<dbReference type="InterPro" id="IPR003439">
    <property type="entry name" value="ABC_transporter-like_ATP-bd"/>
</dbReference>
<accession>A0A7Z0PFL1</accession>
<dbReference type="InterPro" id="IPR050086">
    <property type="entry name" value="MetN_ABC_transporter-like"/>
</dbReference>
<dbReference type="InterPro" id="IPR027417">
    <property type="entry name" value="P-loop_NTPase"/>
</dbReference>
<dbReference type="SMART" id="SM00930">
    <property type="entry name" value="NIL"/>
    <property type="match status" value="1"/>
</dbReference>
<keyword evidence="8" id="KW-0472">Membrane</keyword>
<dbReference type="InterPro" id="IPR045865">
    <property type="entry name" value="ACT-like_dom_sf"/>
</dbReference>
<proteinExistence type="inferred from homology"/>
<comment type="caution">
    <text evidence="10">The sequence shown here is derived from an EMBL/GenBank/DDBJ whole genome shotgun (WGS) entry which is preliminary data.</text>
</comment>
<protein>
    <submittedName>
        <fullName evidence="10">Methionine ABC transporter ATP-binding protein</fullName>
    </submittedName>
</protein>
<keyword evidence="4" id="KW-0547">Nucleotide-binding</keyword>
<evidence type="ECO:0000313" key="11">
    <source>
        <dbReference type="Proteomes" id="UP000526184"/>
    </source>
</evidence>
<dbReference type="Pfam" id="PF09383">
    <property type="entry name" value="NIL"/>
    <property type="match status" value="1"/>
</dbReference>
<evidence type="ECO:0000256" key="6">
    <source>
        <dbReference type="ARBA" id="ARBA00022967"/>
    </source>
</evidence>
<keyword evidence="11" id="KW-1185">Reference proteome</keyword>
<dbReference type="GO" id="GO:0006865">
    <property type="term" value="P:amino acid transport"/>
    <property type="evidence" value="ECO:0007669"/>
    <property type="project" value="UniProtKB-KW"/>
</dbReference>
<dbReference type="FunFam" id="3.40.50.300:FF:000056">
    <property type="entry name" value="Cell division ATP-binding protein FtsE"/>
    <property type="match status" value="1"/>
</dbReference>
<dbReference type="PANTHER" id="PTHR43166:SF30">
    <property type="entry name" value="METHIONINE IMPORT ATP-BINDING PROTEIN METN"/>
    <property type="match status" value="1"/>
</dbReference>
<keyword evidence="7" id="KW-0029">Amino-acid transport</keyword>
<evidence type="ECO:0000256" key="7">
    <source>
        <dbReference type="ARBA" id="ARBA00022970"/>
    </source>
</evidence>
<dbReference type="GO" id="GO:0005524">
    <property type="term" value="F:ATP binding"/>
    <property type="evidence" value="ECO:0007669"/>
    <property type="project" value="UniProtKB-KW"/>
</dbReference>
<organism evidence="10 11">
    <name type="scientific">Streptobacillus felis</name>
    <dbReference type="NCBI Taxonomy" id="1384509"/>
    <lineage>
        <taxon>Bacteria</taxon>
        <taxon>Fusobacteriati</taxon>
        <taxon>Fusobacteriota</taxon>
        <taxon>Fusobacteriia</taxon>
        <taxon>Fusobacteriales</taxon>
        <taxon>Leptotrichiaceae</taxon>
        <taxon>Streptobacillus</taxon>
    </lineage>
</organism>
<gene>
    <name evidence="10" type="ORF">HP397_06050</name>
</gene>
<evidence type="ECO:0000256" key="8">
    <source>
        <dbReference type="ARBA" id="ARBA00023136"/>
    </source>
</evidence>
<evidence type="ECO:0000256" key="4">
    <source>
        <dbReference type="ARBA" id="ARBA00022741"/>
    </source>
</evidence>
<dbReference type="SMART" id="SM00382">
    <property type="entry name" value="AAA"/>
    <property type="match status" value="1"/>
</dbReference>
<dbReference type="SUPFAM" id="SSF55021">
    <property type="entry name" value="ACT-like"/>
    <property type="match status" value="1"/>
</dbReference>
<keyword evidence="5 10" id="KW-0067">ATP-binding</keyword>
<comment type="similarity">
    <text evidence="1">Belongs to the ABC transporter superfamily.</text>
</comment>
<dbReference type="AlphaFoldDB" id="A0A7Z0PFL1"/>
<dbReference type="PROSITE" id="PS00211">
    <property type="entry name" value="ABC_TRANSPORTER_1"/>
    <property type="match status" value="1"/>
</dbReference>
<dbReference type="InterPro" id="IPR017871">
    <property type="entry name" value="ABC_transporter-like_CS"/>
</dbReference>
<dbReference type="CDD" id="cd03258">
    <property type="entry name" value="ABC_MetN_methionine_transporter"/>
    <property type="match status" value="1"/>
</dbReference>
<dbReference type="InterPro" id="IPR003593">
    <property type="entry name" value="AAA+_ATPase"/>
</dbReference>
<evidence type="ECO:0000256" key="5">
    <source>
        <dbReference type="ARBA" id="ARBA00022840"/>
    </source>
</evidence>